<dbReference type="InterPro" id="IPR003594">
    <property type="entry name" value="HATPase_dom"/>
</dbReference>
<dbReference type="PROSITE" id="PS50113">
    <property type="entry name" value="PAC"/>
    <property type="match status" value="1"/>
</dbReference>
<feature type="domain" description="Histidine kinase" evidence="6">
    <location>
        <begin position="272"/>
        <end position="485"/>
    </location>
</feature>
<evidence type="ECO:0000256" key="1">
    <source>
        <dbReference type="ARBA" id="ARBA00000085"/>
    </source>
</evidence>
<feature type="domain" description="PAS" evidence="7">
    <location>
        <begin position="138"/>
        <end position="210"/>
    </location>
</feature>
<evidence type="ECO:0000259" key="6">
    <source>
        <dbReference type="PROSITE" id="PS50109"/>
    </source>
</evidence>
<evidence type="ECO:0000256" key="5">
    <source>
        <dbReference type="ARBA" id="ARBA00022777"/>
    </source>
</evidence>
<dbReference type="Gene3D" id="3.30.565.10">
    <property type="entry name" value="Histidine kinase-like ATPase, C-terminal domain"/>
    <property type="match status" value="1"/>
</dbReference>
<dbReference type="Gene3D" id="3.30.450.20">
    <property type="entry name" value="PAS domain"/>
    <property type="match status" value="2"/>
</dbReference>
<dbReference type="CDD" id="cd00130">
    <property type="entry name" value="PAS"/>
    <property type="match status" value="2"/>
</dbReference>
<dbReference type="Proteomes" id="UP000307657">
    <property type="component" value="Unassembled WGS sequence"/>
</dbReference>
<dbReference type="CDD" id="cd00082">
    <property type="entry name" value="HisKA"/>
    <property type="match status" value="1"/>
</dbReference>
<gene>
    <name evidence="9" type="ORF">E5167_05850</name>
</gene>
<dbReference type="Pfam" id="PF13426">
    <property type="entry name" value="PAS_9"/>
    <property type="match status" value="2"/>
</dbReference>
<dbReference type="OrthoDB" id="1388568at2"/>
<proteinExistence type="predicted"/>
<evidence type="ECO:0000259" key="8">
    <source>
        <dbReference type="PROSITE" id="PS50113"/>
    </source>
</evidence>
<dbReference type="InterPro" id="IPR036890">
    <property type="entry name" value="HATPase_C_sf"/>
</dbReference>
<dbReference type="EC" id="2.7.13.3" evidence="2"/>
<comment type="caution">
    <text evidence="9">The sequence shown here is derived from an EMBL/GenBank/DDBJ whole genome shotgun (WGS) entry which is preliminary data.</text>
</comment>
<dbReference type="InterPro" id="IPR005467">
    <property type="entry name" value="His_kinase_dom"/>
</dbReference>
<evidence type="ECO:0000256" key="2">
    <source>
        <dbReference type="ARBA" id="ARBA00012438"/>
    </source>
</evidence>
<dbReference type="EMBL" id="SUPL01000003">
    <property type="protein sequence ID" value="TJY36190.1"/>
    <property type="molecule type" value="Genomic_DNA"/>
</dbReference>
<protein>
    <recommendedName>
        <fullName evidence="2">histidine kinase</fullName>
        <ecNumber evidence="2">2.7.13.3</ecNumber>
    </recommendedName>
</protein>
<evidence type="ECO:0000259" key="7">
    <source>
        <dbReference type="PROSITE" id="PS50112"/>
    </source>
</evidence>
<dbReference type="InterPro" id="IPR035965">
    <property type="entry name" value="PAS-like_dom_sf"/>
</dbReference>
<comment type="catalytic activity">
    <reaction evidence="1">
        <text>ATP + protein L-histidine = ADP + protein N-phospho-L-histidine.</text>
        <dbReference type="EC" id="2.7.13.3"/>
    </reaction>
</comment>
<keyword evidence="10" id="KW-1185">Reference proteome</keyword>
<dbReference type="Pfam" id="PF02518">
    <property type="entry name" value="HATPase_c"/>
    <property type="match status" value="1"/>
</dbReference>
<evidence type="ECO:0000256" key="4">
    <source>
        <dbReference type="ARBA" id="ARBA00022679"/>
    </source>
</evidence>
<dbReference type="SMART" id="SM00387">
    <property type="entry name" value="HATPase_c"/>
    <property type="match status" value="1"/>
</dbReference>
<dbReference type="PANTHER" id="PTHR43304">
    <property type="entry name" value="PHYTOCHROME-LIKE PROTEIN CPH1"/>
    <property type="match status" value="1"/>
</dbReference>
<dbReference type="GO" id="GO:0000155">
    <property type="term" value="F:phosphorelay sensor kinase activity"/>
    <property type="evidence" value="ECO:0007669"/>
    <property type="project" value="InterPro"/>
</dbReference>
<dbReference type="AlphaFoldDB" id="A0A4U0EWG9"/>
<dbReference type="Gene3D" id="1.10.287.130">
    <property type="match status" value="1"/>
</dbReference>
<dbReference type="PROSITE" id="PS50112">
    <property type="entry name" value="PAS"/>
    <property type="match status" value="2"/>
</dbReference>
<dbReference type="PROSITE" id="PS50109">
    <property type="entry name" value="HIS_KIN"/>
    <property type="match status" value="1"/>
</dbReference>
<dbReference type="CDD" id="cd00075">
    <property type="entry name" value="HATPase"/>
    <property type="match status" value="1"/>
</dbReference>
<dbReference type="InterPro" id="IPR003661">
    <property type="entry name" value="HisK_dim/P_dom"/>
</dbReference>
<accession>A0A4U0EWG9</accession>
<dbReference type="InterPro" id="IPR004358">
    <property type="entry name" value="Sig_transdc_His_kin-like_C"/>
</dbReference>
<name>A0A4U0EWG9_9FLAO</name>
<keyword evidence="3" id="KW-0597">Phosphoprotein</keyword>
<keyword evidence="5" id="KW-0418">Kinase</keyword>
<dbReference type="InterPro" id="IPR000700">
    <property type="entry name" value="PAS-assoc_C"/>
</dbReference>
<feature type="domain" description="PAS" evidence="7">
    <location>
        <begin position="27"/>
        <end position="59"/>
    </location>
</feature>
<dbReference type="InterPro" id="IPR052162">
    <property type="entry name" value="Sensor_kinase/Photoreceptor"/>
</dbReference>
<dbReference type="SUPFAM" id="SSF55874">
    <property type="entry name" value="ATPase domain of HSP90 chaperone/DNA topoisomerase II/histidine kinase"/>
    <property type="match status" value="1"/>
</dbReference>
<dbReference type="NCBIfam" id="TIGR00229">
    <property type="entry name" value="sensory_box"/>
    <property type="match status" value="2"/>
</dbReference>
<dbReference type="SMART" id="SM00086">
    <property type="entry name" value="PAC"/>
    <property type="match status" value="1"/>
</dbReference>
<dbReference type="InterPro" id="IPR001610">
    <property type="entry name" value="PAC"/>
</dbReference>
<dbReference type="PANTHER" id="PTHR43304:SF1">
    <property type="entry name" value="PAC DOMAIN-CONTAINING PROTEIN"/>
    <property type="match status" value="1"/>
</dbReference>
<feature type="domain" description="PAC" evidence="8">
    <location>
        <begin position="85"/>
        <end position="137"/>
    </location>
</feature>
<evidence type="ECO:0000313" key="10">
    <source>
        <dbReference type="Proteomes" id="UP000307657"/>
    </source>
</evidence>
<organism evidence="9 10">
    <name type="scientific">Pontimicrobium aquaticum</name>
    <dbReference type="NCBI Taxonomy" id="2565367"/>
    <lineage>
        <taxon>Bacteria</taxon>
        <taxon>Pseudomonadati</taxon>
        <taxon>Bacteroidota</taxon>
        <taxon>Flavobacteriia</taxon>
        <taxon>Flavobacteriales</taxon>
        <taxon>Flavobacteriaceae</taxon>
        <taxon>Pontimicrobium</taxon>
    </lineage>
</organism>
<dbReference type="PRINTS" id="PR00344">
    <property type="entry name" value="BCTRLSENSOR"/>
</dbReference>
<dbReference type="SUPFAM" id="SSF47384">
    <property type="entry name" value="Homodimeric domain of signal transducing histidine kinase"/>
    <property type="match status" value="1"/>
</dbReference>
<evidence type="ECO:0000313" key="9">
    <source>
        <dbReference type="EMBL" id="TJY36190.1"/>
    </source>
</evidence>
<dbReference type="RefSeq" id="WP_136842029.1">
    <property type="nucleotide sequence ID" value="NZ_SUPL01000003.1"/>
</dbReference>
<dbReference type="SMART" id="SM00091">
    <property type="entry name" value="PAS"/>
    <property type="match status" value="2"/>
</dbReference>
<dbReference type="InterPro" id="IPR000014">
    <property type="entry name" value="PAS"/>
</dbReference>
<evidence type="ECO:0000256" key="3">
    <source>
        <dbReference type="ARBA" id="ARBA00022553"/>
    </source>
</evidence>
<dbReference type="InterPro" id="IPR036097">
    <property type="entry name" value="HisK_dim/P_sf"/>
</dbReference>
<dbReference type="SUPFAM" id="SSF55785">
    <property type="entry name" value="PYP-like sensor domain (PAS domain)"/>
    <property type="match status" value="2"/>
</dbReference>
<sequence length="485" mass="55207">MFIESKDVWGKDQSLQLIKALDESSLVSIADSKGNIIYVNDAFCKVSGYEDQELLGRNLRILKSNKQSVSLFKEVWGKINAKRIWKGEICNKRKDGSFYWVKTTIIPFLDPYGNIEKFVSICHDITHEKEKEIEIKKSEEKFRLIFNSAPDAFFICDTNGNIKLCNKASETLSGYNKAELINKNIANSIMLSKTDKIKILNTLKTPIDEKSKIEFEIITKQGKKVDVALSSHHVKLLDESLVLNIVHNLTTRNKHLKQIKQRTLELEAFLHRTSHDLKAPLTTLEGLINLMEMESINDQTKEYLKMFKSVLKNKEALMNNLSNASLMLNKTTKLETICFTKLLDNVLLNLKQIENYNTVNFNINTPKELKFTSSPQMLTSIIQNLTLNAIKYQRKATKDHTPFVIINTLKTKSHIKITVKDNGIGIAKHELDKVFDIFYRGTNTLDGTGLGLYIAKNAVDQLNGSISVKSTLNKGSQFDILIPHH</sequence>
<keyword evidence="4" id="KW-0808">Transferase</keyword>
<reference evidence="9 10" key="1">
    <citation type="submission" date="2019-04" db="EMBL/GenBank/DDBJ databases">
        <title>Lacinutrix sp. nov., isolated from marine water.</title>
        <authorList>
            <person name="Kim W."/>
        </authorList>
    </citation>
    <scope>NUCLEOTIDE SEQUENCE [LARGE SCALE GENOMIC DNA]</scope>
    <source>
        <strain evidence="9 10">CAU 1491</strain>
    </source>
</reference>